<dbReference type="Proteomes" id="UP000324222">
    <property type="component" value="Unassembled WGS sequence"/>
</dbReference>
<protein>
    <submittedName>
        <fullName evidence="1">Uncharacterized protein</fullName>
    </submittedName>
</protein>
<reference evidence="1 2" key="1">
    <citation type="submission" date="2019-05" db="EMBL/GenBank/DDBJ databases">
        <title>Another draft genome of Portunus trituberculatus and its Hox gene families provides insights of decapod evolution.</title>
        <authorList>
            <person name="Jeong J.-H."/>
            <person name="Song I."/>
            <person name="Kim S."/>
            <person name="Choi T."/>
            <person name="Kim D."/>
            <person name="Ryu S."/>
            <person name="Kim W."/>
        </authorList>
    </citation>
    <scope>NUCLEOTIDE SEQUENCE [LARGE SCALE GENOMIC DNA]</scope>
    <source>
        <tissue evidence="1">Muscle</tissue>
    </source>
</reference>
<proteinExistence type="predicted"/>
<gene>
    <name evidence="1" type="ORF">E2C01_051084</name>
</gene>
<name>A0A5B7GA18_PORTR</name>
<dbReference type="AlphaFoldDB" id="A0A5B7GA18"/>
<dbReference type="EMBL" id="VSRR010014510">
    <property type="protein sequence ID" value="MPC57110.1"/>
    <property type="molecule type" value="Genomic_DNA"/>
</dbReference>
<organism evidence="1 2">
    <name type="scientific">Portunus trituberculatus</name>
    <name type="common">Swimming crab</name>
    <name type="synonym">Neptunus trituberculatus</name>
    <dbReference type="NCBI Taxonomy" id="210409"/>
    <lineage>
        <taxon>Eukaryota</taxon>
        <taxon>Metazoa</taxon>
        <taxon>Ecdysozoa</taxon>
        <taxon>Arthropoda</taxon>
        <taxon>Crustacea</taxon>
        <taxon>Multicrustacea</taxon>
        <taxon>Malacostraca</taxon>
        <taxon>Eumalacostraca</taxon>
        <taxon>Eucarida</taxon>
        <taxon>Decapoda</taxon>
        <taxon>Pleocyemata</taxon>
        <taxon>Brachyura</taxon>
        <taxon>Eubrachyura</taxon>
        <taxon>Portunoidea</taxon>
        <taxon>Portunidae</taxon>
        <taxon>Portuninae</taxon>
        <taxon>Portunus</taxon>
    </lineage>
</organism>
<evidence type="ECO:0000313" key="1">
    <source>
        <dbReference type="EMBL" id="MPC57110.1"/>
    </source>
</evidence>
<keyword evidence="2" id="KW-1185">Reference proteome</keyword>
<sequence>MQRSMETGRGDNKPERNQHLIAGHHYPHLTLPHPAGPRLYLTTLPFTAPCLHSAYIRRS</sequence>
<comment type="caution">
    <text evidence="1">The sequence shown here is derived from an EMBL/GenBank/DDBJ whole genome shotgun (WGS) entry which is preliminary data.</text>
</comment>
<evidence type="ECO:0000313" key="2">
    <source>
        <dbReference type="Proteomes" id="UP000324222"/>
    </source>
</evidence>
<accession>A0A5B7GA18</accession>